<dbReference type="Proteomes" id="UP000789901">
    <property type="component" value="Unassembled WGS sequence"/>
</dbReference>
<evidence type="ECO:0000313" key="1">
    <source>
        <dbReference type="EMBL" id="CAG8668948.1"/>
    </source>
</evidence>
<proteinExistence type="predicted"/>
<reference evidence="1 2" key="1">
    <citation type="submission" date="2021-06" db="EMBL/GenBank/DDBJ databases">
        <authorList>
            <person name="Kallberg Y."/>
            <person name="Tangrot J."/>
            <person name="Rosling A."/>
        </authorList>
    </citation>
    <scope>NUCLEOTIDE SEQUENCE [LARGE SCALE GENOMIC DNA]</scope>
    <source>
        <strain evidence="1 2">120-4 pot B 10/14</strain>
    </source>
</reference>
<feature type="non-terminal residue" evidence="1">
    <location>
        <position position="45"/>
    </location>
</feature>
<dbReference type="EMBL" id="CAJVQB010005734">
    <property type="protein sequence ID" value="CAG8668948.1"/>
    <property type="molecule type" value="Genomic_DNA"/>
</dbReference>
<protein>
    <submittedName>
        <fullName evidence="1">16740_t:CDS:1</fullName>
    </submittedName>
</protein>
<sequence>MVWFCRIICCCNSSKASIVTILDLFFTGSSIGSSNTISGSDSNID</sequence>
<gene>
    <name evidence="1" type="ORF">GMARGA_LOCUS10309</name>
</gene>
<organism evidence="1 2">
    <name type="scientific">Gigaspora margarita</name>
    <dbReference type="NCBI Taxonomy" id="4874"/>
    <lineage>
        <taxon>Eukaryota</taxon>
        <taxon>Fungi</taxon>
        <taxon>Fungi incertae sedis</taxon>
        <taxon>Mucoromycota</taxon>
        <taxon>Glomeromycotina</taxon>
        <taxon>Glomeromycetes</taxon>
        <taxon>Diversisporales</taxon>
        <taxon>Gigasporaceae</taxon>
        <taxon>Gigaspora</taxon>
    </lineage>
</organism>
<name>A0ABN7UUK4_GIGMA</name>
<keyword evidence="2" id="KW-1185">Reference proteome</keyword>
<comment type="caution">
    <text evidence="1">The sequence shown here is derived from an EMBL/GenBank/DDBJ whole genome shotgun (WGS) entry which is preliminary data.</text>
</comment>
<accession>A0ABN7UUK4</accession>
<evidence type="ECO:0000313" key="2">
    <source>
        <dbReference type="Proteomes" id="UP000789901"/>
    </source>
</evidence>